<accession>A0A246HNQ8</accession>
<gene>
    <name evidence="7" type="ORF">CEE60_09145</name>
</gene>
<feature type="transmembrane region" description="Helical" evidence="5">
    <location>
        <begin position="270"/>
        <end position="286"/>
    </location>
</feature>
<dbReference type="EMBL" id="NIVS01000020">
    <property type="protein sequence ID" value="OWQ53833.1"/>
    <property type="molecule type" value="Genomic_DNA"/>
</dbReference>
<feature type="transmembrane region" description="Helical" evidence="5">
    <location>
        <begin position="103"/>
        <end position="124"/>
    </location>
</feature>
<dbReference type="InterPro" id="IPR004481">
    <property type="entry name" value="K/Na/Ca-exchanger"/>
</dbReference>
<dbReference type="PANTHER" id="PTHR10846:SF8">
    <property type="entry name" value="INNER MEMBRANE PROTEIN YRBG"/>
    <property type="match status" value="1"/>
</dbReference>
<name>A0A246HNQ8_STEMA</name>
<dbReference type="InterPro" id="IPR044880">
    <property type="entry name" value="NCX_ion-bd_dom_sf"/>
</dbReference>
<dbReference type="Gene3D" id="1.20.1420.30">
    <property type="entry name" value="NCX, central ion-binding region"/>
    <property type="match status" value="1"/>
</dbReference>
<keyword evidence="2 5" id="KW-0812">Transmembrane</keyword>
<dbReference type="OrthoDB" id="9794225at2"/>
<feature type="domain" description="Sodium/calcium exchanger membrane region" evidence="6">
    <location>
        <begin position="4"/>
        <end position="144"/>
    </location>
</feature>
<evidence type="ECO:0000256" key="1">
    <source>
        <dbReference type="ARBA" id="ARBA00004141"/>
    </source>
</evidence>
<evidence type="ECO:0000256" key="2">
    <source>
        <dbReference type="ARBA" id="ARBA00022692"/>
    </source>
</evidence>
<feature type="transmembrane region" description="Helical" evidence="5">
    <location>
        <begin position="298"/>
        <end position="317"/>
    </location>
</feature>
<proteinExistence type="predicted"/>
<feature type="transmembrane region" description="Helical" evidence="5">
    <location>
        <begin position="130"/>
        <end position="147"/>
    </location>
</feature>
<comment type="subcellular location">
    <subcellularLocation>
        <location evidence="1">Membrane</location>
        <topology evidence="1">Multi-pass membrane protein</topology>
    </subcellularLocation>
</comment>
<keyword evidence="3 5" id="KW-1133">Transmembrane helix</keyword>
<dbReference type="NCBIfam" id="TIGR00367">
    <property type="entry name" value="calcium/sodium antiporter"/>
    <property type="match status" value="1"/>
</dbReference>
<evidence type="ECO:0000313" key="7">
    <source>
        <dbReference type="EMBL" id="OWQ53833.1"/>
    </source>
</evidence>
<dbReference type="Proteomes" id="UP000198157">
    <property type="component" value="Unassembled WGS sequence"/>
</dbReference>
<dbReference type="Pfam" id="PF01699">
    <property type="entry name" value="Na_Ca_ex"/>
    <property type="match status" value="2"/>
</dbReference>
<dbReference type="GO" id="GO:0005262">
    <property type="term" value="F:calcium channel activity"/>
    <property type="evidence" value="ECO:0007669"/>
    <property type="project" value="TreeGrafter"/>
</dbReference>
<reference evidence="7 8" key="1">
    <citation type="submission" date="2017-06" db="EMBL/GenBank/DDBJ databases">
        <authorList>
            <person name="Kim H.J."/>
            <person name="Triplett B.A."/>
        </authorList>
    </citation>
    <scope>NUCLEOTIDE SEQUENCE [LARGE SCALE GENOMIC DNA]</scope>
    <source>
        <strain evidence="7 8">13146</strain>
    </source>
</reference>
<keyword evidence="4 5" id="KW-0472">Membrane</keyword>
<evidence type="ECO:0000256" key="5">
    <source>
        <dbReference type="SAM" id="Phobius"/>
    </source>
</evidence>
<feature type="transmembrane region" description="Helical" evidence="5">
    <location>
        <begin position="168"/>
        <end position="190"/>
    </location>
</feature>
<feature type="domain" description="Sodium/calcium exchanger membrane region" evidence="6">
    <location>
        <begin position="172"/>
        <end position="308"/>
    </location>
</feature>
<sequence length="318" mass="32772">MIAATVWFVLGLVLLALGGDSIVRAASGLAQRLGASPFVAGLLLVAFGTSLPELVVNARAFVVGAEELALGNAVGSNIVNVGLTLGLAALAAPLLVRARLLSPLLVCLAGASALLILFGLDGVIARWEGVVLLLAFVGLLVFLLRRARLESEPVREGIAGYAMTRTGLFLNLLRLLFAAVCLYVGARWVVQAAPVFGAGLGWSPLLVGLLPVAIGTALPEVAAAIAAARRGQGDMVLGHVIGSSLFNLLVVVGGMAALRPLALPESFVKLELPAAIAFVLVLYPMLRGDLTISRREGAVLVVAFVGWAALELALIWGG</sequence>
<evidence type="ECO:0000256" key="3">
    <source>
        <dbReference type="ARBA" id="ARBA00022989"/>
    </source>
</evidence>
<dbReference type="GO" id="GO:0008273">
    <property type="term" value="F:calcium, potassium:sodium antiporter activity"/>
    <property type="evidence" value="ECO:0007669"/>
    <property type="project" value="TreeGrafter"/>
</dbReference>
<feature type="transmembrane region" description="Helical" evidence="5">
    <location>
        <begin position="202"/>
        <end position="228"/>
    </location>
</feature>
<evidence type="ECO:0000313" key="8">
    <source>
        <dbReference type="Proteomes" id="UP000198157"/>
    </source>
</evidence>
<dbReference type="GO" id="GO:0006874">
    <property type="term" value="P:intracellular calcium ion homeostasis"/>
    <property type="evidence" value="ECO:0007669"/>
    <property type="project" value="TreeGrafter"/>
</dbReference>
<feature type="transmembrane region" description="Helical" evidence="5">
    <location>
        <begin position="235"/>
        <end position="258"/>
    </location>
</feature>
<organism evidence="7 8">
    <name type="scientific">Stenotrophomonas maltophilia</name>
    <name type="common">Pseudomonas maltophilia</name>
    <name type="synonym">Xanthomonas maltophilia</name>
    <dbReference type="NCBI Taxonomy" id="40324"/>
    <lineage>
        <taxon>Bacteria</taxon>
        <taxon>Pseudomonadati</taxon>
        <taxon>Pseudomonadota</taxon>
        <taxon>Gammaproteobacteria</taxon>
        <taxon>Lysobacterales</taxon>
        <taxon>Lysobacteraceae</taxon>
        <taxon>Stenotrophomonas</taxon>
        <taxon>Stenotrophomonas maltophilia group</taxon>
    </lineage>
</organism>
<dbReference type="InterPro" id="IPR004837">
    <property type="entry name" value="NaCa_Exmemb"/>
</dbReference>
<evidence type="ECO:0000256" key="4">
    <source>
        <dbReference type="ARBA" id="ARBA00023136"/>
    </source>
</evidence>
<dbReference type="GO" id="GO:0005886">
    <property type="term" value="C:plasma membrane"/>
    <property type="evidence" value="ECO:0007669"/>
    <property type="project" value="TreeGrafter"/>
</dbReference>
<evidence type="ECO:0000259" key="6">
    <source>
        <dbReference type="Pfam" id="PF01699"/>
    </source>
</evidence>
<dbReference type="PANTHER" id="PTHR10846">
    <property type="entry name" value="SODIUM/POTASSIUM/CALCIUM EXCHANGER"/>
    <property type="match status" value="1"/>
</dbReference>
<feature type="transmembrane region" description="Helical" evidence="5">
    <location>
        <begin position="78"/>
        <end position="96"/>
    </location>
</feature>
<dbReference type="AlphaFoldDB" id="A0A246HNQ8"/>
<comment type="caution">
    <text evidence="7">The sequence shown here is derived from an EMBL/GenBank/DDBJ whole genome shotgun (WGS) entry which is preliminary data.</text>
</comment>
<protein>
    <submittedName>
        <fullName evidence="7">Calcium:sodium antiporter</fullName>
    </submittedName>
</protein>